<evidence type="ECO:0000313" key="2">
    <source>
        <dbReference type="EMBL" id="TGZ80121.1"/>
    </source>
</evidence>
<reference evidence="2 3" key="1">
    <citation type="submission" date="2019-04" db="EMBL/GenBank/DDBJ databases">
        <title>Comparative genomics and transcriptomics to analyze fruiting body development in filamentous ascomycetes.</title>
        <authorList>
            <consortium name="DOE Joint Genome Institute"/>
            <person name="Lutkenhaus R."/>
            <person name="Traeger S."/>
            <person name="Breuer J."/>
            <person name="Kuo A."/>
            <person name="Lipzen A."/>
            <person name="Pangilinan J."/>
            <person name="Dilworth D."/>
            <person name="Sandor L."/>
            <person name="Poggeler S."/>
            <person name="Barry K."/>
            <person name="Grigoriev I.V."/>
            <person name="Nowrousian M."/>
        </authorList>
    </citation>
    <scope>NUCLEOTIDE SEQUENCE [LARGE SCALE GENOMIC DNA]</scope>
    <source>
        <strain evidence="2 3">CBS 389.68</strain>
    </source>
</reference>
<accession>A0A4S2MUC0</accession>
<organism evidence="2 3">
    <name type="scientific">Ascodesmis nigricans</name>
    <dbReference type="NCBI Taxonomy" id="341454"/>
    <lineage>
        <taxon>Eukaryota</taxon>
        <taxon>Fungi</taxon>
        <taxon>Dikarya</taxon>
        <taxon>Ascomycota</taxon>
        <taxon>Pezizomycotina</taxon>
        <taxon>Pezizomycetes</taxon>
        <taxon>Pezizales</taxon>
        <taxon>Ascodesmidaceae</taxon>
        <taxon>Ascodesmis</taxon>
    </lineage>
</organism>
<keyword evidence="3" id="KW-1185">Reference proteome</keyword>
<proteinExistence type="predicted"/>
<protein>
    <submittedName>
        <fullName evidence="2">Uncharacterized protein</fullName>
    </submittedName>
</protein>
<name>A0A4S2MUC0_9PEZI</name>
<evidence type="ECO:0000256" key="1">
    <source>
        <dbReference type="SAM" id="MobiDB-lite"/>
    </source>
</evidence>
<feature type="compositionally biased region" description="Polar residues" evidence="1">
    <location>
        <begin position="60"/>
        <end position="73"/>
    </location>
</feature>
<feature type="compositionally biased region" description="Polar residues" evidence="1">
    <location>
        <begin position="81"/>
        <end position="99"/>
    </location>
</feature>
<sequence>MMREFGIPVCVYRSTGFMTSRPYTHQCTPSQLLPRNPSLNPSPLYPWILEISAHKPSQPHPTVSSPFPGSTSPALERSPPSLVSSMNHRPTAALTSSRSVCPPSAERHHHHRLTTVSSYSCGQRYR</sequence>
<dbReference type="AlphaFoldDB" id="A0A4S2MUC0"/>
<dbReference type="Proteomes" id="UP000298138">
    <property type="component" value="Unassembled WGS sequence"/>
</dbReference>
<dbReference type="InParanoid" id="A0A4S2MUC0"/>
<feature type="region of interest" description="Disordered" evidence="1">
    <location>
        <begin position="55"/>
        <end position="111"/>
    </location>
</feature>
<gene>
    <name evidence="2" type="ORF">EX30DRAFT_61105</name>
</gene>
<evidence type="ECO:0000313" key="3">
    <source>
        <dbReference type="Proteomes" id="UP000298138"/>
    </source>
</evidence>
<dbReference type="EMBL" id="ML220126">
    <property type="protein sequence ID" value="TGZ80121.1"/>
    <property type="molecule type" value="Genomic_DNA"/>
</dbReference>